<organism evidence="2">
    <name type="scientific">Symploca sp. SIO1C4</name>
    <dbReference type="NCBI Taxonomy" id="2607765"/>
    <lineage>
        <taxon>Bacteria</taxon>
        <taxon>Bacillati</taxon>
        <taxon>Cyanobacteriota</taxon>
        <taxon>Cyanophyceae</taxon>
        <taxon>Coleofasciculales</taxon>
        <taxon>Coleofasciculaceae</taxon>
        <taxon>Symploca</taxon>
    </lineage>
</organism>
<sequence length="514" mass="57134">MSPPARGPYQSRFFNFINRQSRRLADQGIRALRHLKVAAVWGIEILLYPVYVLVQTSLAAGNKFSRAARALLPRLKEVFSSSQYPKKLVAADTAIVRVLEKLKVVEATAPDKTGDQQWKAQDYIVIESKPENLPASIPTEPTWVIQGLANLLTKQTLAIVVVPNKILDILTPQQQQQLSAKISWELADLMRQRRLKFPPAAPKAPRQFSSLDQPLIFPPMRLFWRIMAWEQTSRVAIAVNLFGESALVHVTSGRTKTHPIQPRFSIISFNSKVAELVSKPLVPGYEVGIIGGKSSKHHLINRIKTYLKQLQNSSIISSYSDTSPEASHTNEFAIQALINAAIDYFFGRSSKHRLENTTQLQSTVKLKGHSPQAVLSPTPQTDADVTDPWLDQRDLFDSPKAKASIYNHHSQIPNHQSQALLNEAFQGNLPLMPGTSSQKLVKGSLRRKQHQGKLAAPIKNKAKVEYPESIVETGQINIHNRPKYTVPATAEITPPAALKSLDKSTLPVVEGTGN</sequence>
<comment type="caution">
    <text evidence="2">The sequence shown here is derived from an EMBL/GenBank/DDBJ whole genome shotgun (WGS) entry which is preliminary data.</text>
</comment>
<accession>A0A6B3NS06</accession>
<dbReference type="AlphaFoldDB" id="A0A6B3NS06"/>
<evidence type="ECO:0000256" key="1">
    <source>
        <dbReference type="SAM" id="MobiDB-lite"/>
    </source>
</evidence>
<gene>
    <name evidence="2" type="ORF">F6J89_31320</name>
</gene>
<proteinExistence type="predicted"/>
<reference evidence="2" key="1">
    <citation type="submission" date="2019-11" db="EMBL/GenBank/DDBJ databases">
        <title>Genomic insights into an expanded diversity of filamentous marine cyanobacteria reveals the extraordinary biosynthetic potential of Moorea and Okeania.</title>
        <authorList>
            <person name="Ferreira Leao T."/>
            <person name="Wang M."/>
            <person name="Moss N."/>
            <person name="Da Silva R."/>
            <person name="Sanders J."/>
            <person name="Nurk S."/>
            <person name="Gurevich A."/>
            <person name="Humphrey G."/>
            <person name="Reher R."/>
            <person name="Zhu Q."/>
            <person name="Belda-Ferre P."/>
            <person name="Glukhov E."/>
            <person name="Rex R."/>
            <person name="Dorrestein P.C."/>
            <person name="Knight R."/>
            <person name="Pevzner P."/>
            <person name="Gerwick W.H."/>
            <person name="Gerwick L."/>
        </authorList>
    </citation>
    <scope>NUCLEOTIDE SEQUENCE</scope>
    <source>
        <strain evidence="2">SIO1C4</strain>
    </source>
</reference>
<feature type="compositionally biased region" description="Polar residues" evidence="1">
    <location>
        <begin position="373"/>
        <end position="383"/>
    </location>
</feature>
<name>A0A6B3NS06_9CYAN</name>
<feature type="region of interest" description="Disordered" evidence="1">
    <location>
        <begin position="363"/>
        <end position="386"/>
    </location>
</feature>
<evidence type="ECO:0000313" key="2">
    <source>
        <dbReference type="EMBL" id="NER31978.1"/>
    </source>
</evidence>
<feature type="non-terminal residue" evidence="2">
    <location>
        <position position="514"/>
    </location>
</feature>
<protein>
    <submittedName>
        <fullName evidence="2">Uncharacterized protein</fullName>
    </submittedName>
</protein>
<dbReference type="EMBL" id="JAAHFQ010001010">
    <property type="protein sequence ID" value="NER31978.1"/>
    <property type="molecule type" value="Genomic_DNA"/>
</dbReference>